<dbReference type="GO" id="GO:0009002">
    <property type="term" value="F:serine-type D-Ala-D-Ala carboxypeptidase activity"/>
    <property type="evidence" value="ECO:0007669"/>
    <property type="project" value="InterPro"/>
</dbReference>
<evidence type="ECO:0000256" key="3">
    <source>
        <dbReference type="ARBA" id="ARBA00022801"/>
    </source>
</evidence>
<dbReference type="GO" id="GO:0009252">
    <property type="term" value="P:peptidoglycan biosynthetic process"/>
    <property type="evidence" value="ECO:0007669"/>
    <property type="project" value="UniProtKB-KW"/>
</dbReference>
<dbReference type="KEGG" id="afx:JZ786_17025"/>
<comment type="similarity">
    <text evidence="1 9">Belongs to the peptidase S11 family.</text>
</comment>
<evidence type="ECO:0000313" key="12">
    <source>
        <dbReference type="Proteomes" id="UP000663505"/>
    </source>
</evidence>
<evidence type="ECO:0000256" key="9">
    <source>
        <dbReference type="RuleBase" id="RU004016"/>
    </source>
</evidence>
<keyword evidence="11" id="KW-0645">Protease</keyword>
<keyword evidence="3" id="KW-0378">Hydrolase</keyword>
<dbReference type="GO" id="GO:0006508">
    <property type="term" value="P:proteolysis"/>
    <property type="evidence" value="ECO:0007669"/>
    <property type="project" value="InterPro"/>
</dbReference>
<dbReference type="AlphaFoldDB" id="A0A9X7W406"/>
<dbReference type="InterPro" id="IPR012338">
    <property type="entry name" value="Beta-lactam/transpept-like"/>
</dbReference>
<organism evidence="11 12">
    <name type="scientific">Alicyclobacillus mengziensis</name>
    <dbReference type="NCBI Taxonomy" id="2931921"/>
    <lineage>
        <taxon>Bacteria</taxon>
        <taxon>Bacillati</taxon>
        <taxon>Bacillota</taxon>
        <taxon>Bacilli</taxon>
        <taxon>Bacillales</taxon>
        <taxon>Alicyclobacillaceae</taxon>
        <taxon>Alicyclobacillus</taxon>
    </lineage>
</organism>
<dbReference type="PRINTS" id="PR00725">
    <property type="entry name" value="DADACBPTASE1"/>
</dbReference>
<evidence type="ECO:0000256" key="5">
    <source>
        <dbReference type="ARBA" id="ARBA00022984"/>
    </source>
</evidence>
<sequence>MAVLAVVATSISPTYASERVFINAKAAIVMDADTHKVLYAKNPDVPLYPASTTKLMTAILLVTHLNPDDKVYISPEAARQPRVRLGLKSGTTITAEQALHAIIMKSANDVAYAVAQTVGGSQQGFARMMNLKAGLIGCRRTNFVTPNGLHDDAHQTTARDVALITAEAIKYPRIVAVMQTKEYQIAGIPFRNGNRMLYVDNPSYGTLIGGKTGFTSKAMFCLALAAKQHGHTRVSVVLGAPRKSFMYRETRRLLEFANKEKPVQIV</sequence>
<proteinExistence type="inferred from homology"/>
<evidence type="ECO:0000256" key="7">
    <source>
        <dbReference type="PIRSR" id="PIRSR618044-1"/>
    </source>
</evidence>
<evidence type="ECO:0000256" key="2">
    <source>
        <dbReference type="ARBA" id="ARBA00022729"/>
    </source>
</evidence>
<keyword evidence="4" id="KW-0133">Cell shape</keyword>
<name>A0A9X7W406_9BACL</name>
<feature type="active site" description="Proton acceptor" evidence="7">
    <location>
        <position position="54"/>
    </location>
</feature>
<dbReference type="InterPro" id="IPR001967">
    <property type="entry name" value="Peptidase_S11_N"/>
</dbReference>
<dbReference type="Pfam" id="PF00768">
    <property type="entry name" value="Peptidase_S11"/>
    <property type="match status" value="1"/>
</dbReference>
<feature type="domain" description="Peptidase S11 D-alanyl-D-alanine carboxypeptidase A N-terminal" evidence="10">
    <location>
        <begin position="21"/>
        <end position="241"/>
    </location>
</feature>
<dbReference type="EMBL" id="CP071182">
    <property type="protein sequence ID" value="QSO49935.1"/>
    <property type="molecule type" value="Genomic_DNA"/>
</dbReference>
<dbReference type="InterPro" id="IPR018044">
    <property type="entry name" value="Peptidase_S11"/>
</dbReference>
<evidence type="ECO:0000256" key="8">
    <source>
        <dbReference type="PIRSR" id="PIRSR618044-2"/>
    </source>
</evidence>
<dbReference type="PANTHER" id="PTHR21581:SF26">
    <property type="entry name" value="D-ALANYL-D-ALANINE ENDOPEPTIDASE"/>
    <property type="match status" value="1"/>
</dbReference>
<dbReference type="GO" id="GO:0008360">
    <property type="term" value="P:regulation of cell shape"/>
    <property type="evidence" value="ECO:0007669"/>
    <property type="project" value="UniProtKB-KW"/>
</dbReference>
<feature type="binding site" evidence="8">
    <location>
        <position position="211"/>
    </location>
    <ligand>
        <name>substrate</name>
    </ligand>
</feature>
<keyword evidence="5" id="KW-0573">Peptidoglycan synthesis</keyword>
<evidence type="ECO:0000256" key="6">
    <source>
        <dbReference type="ARBA" id="ARBA00023316"/>
    </source>
</evidence>
<dbReference type="GO" id="GO:0071555">
    <property type="term" value="P:cell wall organization"/>
    <property type="evidence" value="ECO:0007669"/>
    <property type="project" value="UniProtKB-KW"/>
</dbReference>
<gene>
    <name evidence="11" type="ORF">JZ786_17025</name>
</gene>
<evidence type="ECO:0000259" key="10">
    <source>
        <dbReference type="Pfam" id="PF00768"/>
    </source>
</evidence>
<keyword evidence="12" id="KW-1185">Reference proteome</keyword>
<dbReference type="Gene3D" id="3.40.710.10">
    <property type="entry name" value="DD-peptidase/beta-lactamase superfamily"/>
    <property type="match status" value="1"/>
</dbReference>
<dbReference type="SUPFAM" id="SSF56601">
    <property type="entry name" value="beta-lactamase/transpeptidase-like"/>
    <property type="match status" value="1"/>
</dbReference>
<keyword evidence="6" id="KW-0961">Cell wall biogenesis/degradation</keyword>
<protein>
    <submittedName>
        <fullName evidence="11">D-alanyl-D-alanine carboxypeptidase</fullName>
    </submittedName>
</protein>
<evidence type="ECO:0000256" key="1">
    <source>
        <dbReference type="ARBA" id="ARBA00007164"/>
    </source>
</evidence>
<feature type="active site" evidence="7">
    <location>
        <position position="106"/>
    </location>
</feature>
<keyword evidence="2" id="KW-0732">Signal</keyword>
<feature type="active site" description="Acyl-ester intermediate" evidence="7">
    <location>
        <position position="51"/>
    </location>
</feature>
<reference evidence="11 12" key="1">
    <citation type="submission" date="2021-02" db="EMBL/GenBank/DDBJ databases">
        <title>Alicyclobacillus curvatus sp. nov. and Alicyclobacillus mengziensis sp. nov., two acidophilic bacteria isolated from acid mine drainage.</title>
        <authorList>
            <person name="Huang Y."/>
        </authorList>
    </citation>
    <scope>NUCLEOTIDE SEQUENCE [LARGE SCALE GENOMIC DNA]</scope>
    <source>
        <strain evidence="11 12">S30H14</strain>
    </source>
</reference>
<evidence type="ECO:0000313" key="11">
    <source>
        <dbReference type="EMBL" id="QSO49935.1"/>
    </source>
</evidence>
<dbReference type="Proteomes" id="UP000663505">
    <property type="component" value="Chromosome"/>
</dbReference>
<evidence type="ECO:0000256" key="4">
    <source>
        <dbReference type="ARBA" id="ARBA00022960"/>
    </source>
</evidence>
<accession>A0A9X7W406</accession>
<dbReference type="PANTHER" id="PTHR21581">
    <property type="entry name" value="D-ALANYL-D-ALANINE CARBOXYPEPTIDASE"/>
    <property type="match status" value="1"/>
</dbReference>
<keyword evidence="11" id="KW-0121">Carboxypeptidase</keyword>